<accession>A0A1B8RHN4</accession>
<dbReference type="AlphaFoldDB" id="A0A1B8RHN4"/>
<dbReference type="EMBL" id="KX486255">
    <property type="protein sequence ID" value="AOO88619.1"/>
    <property type="molecule type" value="Genomic_DNA"/>
</dbReference>
<evidence type="ECO:0008006" key="2">
    <source>
        <dbReference type="Google" id="ProtNLM"/>
    </source>
</evidence>
<proteinExistence type="predicted"/>
<name>A0A1B8RHN4_RHILT</name>
<dbReference type="RefSeq" id="WP_065276045.1">
    <property type="nucleotide sequence ID" value="NZ_MAMO01000006.1"/>
</dbReference>
<reference evidence="1" key="1">
    <citation type="journal article" date="2015" name="BMC Genomics">
        <title>Transcriptome profiling of a Rhizobium leguminosarum bv. trifolii rosR mutant reveals the role of the transcriptional regulator RosR in motility, synthesis of cell-surface components, and other cellular processes.</title>
        <authorList>
            <person name="Rachwal K."/>
            <person name="Matczynska E."/>
            <person name="Janczarek M."/>
        </authorList>
    </citation>
    <scope>NUCLEOTIDE SEQUENCE</scope>
    <source>
        <strain evidence="1">Rt24.2</strain>
    </source>
</reference>
<sequence>MTDRPILFSGPMVRALLDGRKTQTRRDLTKTFARYPQLEGYDTNGTLKPVDGRKVPCVEFVHSKLGLWDPETNPSGRSGWYVPLKAAVGDRLYVREHWRSRSDLDNIPPREMMSGVAVWYEADGKGPATDLHMPGKHRQAMHMPRWASRLTLTVTDVRVERLQDISGADAIAEGAEITREQTMTGPMVKVAPGTYLSPVAWYHRLWDEINGAGSWDANPWVVAYSFSVERQNIDLIERAA</sequence>
<protein>
    <recommendedName>
        <fullName evidence="2">Morphogenetic protein</fullName>
    </recommendedName>
</protein>
<reference evidence="1" key="2">
    <citation type="journal article" date="2016" name="Front. Microbiol.">
        <title>The Regulatory Protein RosR Affects Rhizobium leguminosarum bv. trifolii Protein Profiles, Cell Surface Properties, and Symbiosis with Clover.</title>
        <authorList>
            <person name="Rachwal K."/>
            <person name="Boguszewska A."/>
            <person name="Kopcinska J."/>
            <person name="Karas M."/>
            <person name="Tchorzewski M."/>
            <person name="Janczarek M."/>
        </authorList>
    </citation>
    <scope>NUCLEOTIDE SEQUENCE</scope>
    <source>
        <strain evidence="1">Rt24.2</strain>
    </source>
</reference>
<evidence type="ECO:0000313" key="1">
    <source>
        <dbReference type="EMBL" id="AOO88619.1"/>
    </source>
</evidence>
<organism evidence="1">
    <name type="scientific">Rhizobium leguminosarum bv. trifolii</name>
    <dbReference type="NCBI Taxonomy" id="386"/>
    <lineage>
        <taxon>Bacteria</taxon>
        <taxon>Pseudomonadati</taxon>
        <taxon>Pseudomonadota</taxon>
        <taxon>Alphaproteobacteria</taxon>
        <taxon>Hyphomicrobiales</taxon>
        <taxon>Rhizobiaceae</taxon>
        <taxon>Rhizobium/Agrobacterium group</taxon>
        <taxon>Rhizobium</taxon>
    </lineage>
</organism>